<evidence type="ECO:0000256" key="1">
    <source>
        <dbReference type="ARBA" id="ARBA00022729"/>
    </source>
</evidence>
<dbReference type="RefSeq" id="WP_201918105.1">
    <property type="nucleotide sequence ID" value="NZ_BAABAX010000023.1"/>
</dbReference>
<evidence type="ECO:0000259" key="3">
    <source>
        <dbReference type="Pfam" id="PF18962"/>
    </source>
</evidence>
<protein>
    <submittedName>
        <fullName evidence="4">RICIN domain-containing protein</fullName>
    </submittedName>
</protein>
<dbReference type="CDD" id="cd00161">
    <property type="entry name" value="beta-trefoil_Ricin-like"/>
    <property type="match status" value="1"/>
</dbReference>
<keyword evidence="5" id="KW-1185">Reference proteome</keyword>
<dbReference type="Pfam" id="PF18962">
    <property type="entry name" value="Por_Secre_tail"/>
    <property type="match status" value="1"/>
</dbReference>
<dbReference type="InterPro" id="IPR000772">
    <property type="entry name" value="Ricin_B_lectin"/>
</dbReference>
<dbReference type="Gene3D" id="3.20.20.80">
    <property type="entry name" value="Glycosidases"/>
    <property type="match status" value="1"/>
</dbReference>
<reference evidence="4" key="1">
    <citation type="submission" date="2021-01" db="EMBL/GenBank/DDBJ databases">
        <authorList>
            <person name="Zhong Y.L."/>
        </authorList>
    </citation>
    <scope>NUCLEOTIDE SEQUENCE</scope>
    <source>
        <strain evidence="4">KCTC 23302</strain>
    </source>
</reference>
<name>A0A937D918_9FLAO</name>
<dbReference type="Pfam" id="PF14200">
    <property type="entry name" value="RicinB_lectin_2"/>
    <property type="match status" value="1"/>
</dbReference>
<evidence type="ECO:0000313" key="5">
    <source>
        <dbReference type="Proteomes" id="UP000651057"/>
    </source>
</evidence>
<dbReference type="Proteomes" id="UP000651057">
    <property type="component" value="Unassembled WGS sequence"/>
</dbReference>
<organism evidence="4 5">
    <name type="scientific">Aquimarina mytili</name>
    <dbReference type="NCBI Taxonomy" id="874423"/>
    <lineage>
        <taxon>Bacteria</taxon>
        <taxon>Pseudomonadati</taxon>
        <taxon>Bacteroidota</taxon>
        <taxon>Flavobacteriia</taxon>
        <taxon>Flavobacteriales</taxon>
        <taxon>Flavobacteriaceae</taxon>
        <taxon>Aquimarina</taxon>
    </lineage>
</organism>
<sequence length="957" mass="109211">MKRIIILVCIVFSLQAYSQRSQKPWTNNPNYKESFQKINQDQINLKYLKRYFQKNNQNSKKILKDTKKGSRAIDGISFVNGINLAWIEYGRDVGVDPFFSSNQYHPNLIKFGEVMDFVKDRGGNVVRWWYHTNGSTNPIFDNNQKVKPNPSFFHDDVKAILDLAQSKGLKVQICLWSFDMLKDQWGVDASANKKLLTQDSYMNAYIDNALLPLVNFIGNHPALFAWEIFNEPEGMTNEYAGHWPGFKERITMANIQRFVNKTAGAIRRAQPGVQITNGALGFLTNVEDSSNGFWNAYSDANLQFQGNDQDGYLDFYNIHYYNWARSKGSPFHNNYNANKIDKEAIIGEYYPDDLFFNQQGGDNDHTIPTVRATDLGTTLLNKKWAGSLVWSWTDRNSSDERNRMGTIIKNISDNIGEEIIDNVSFNNPSNSIIPQNSYIFAIDYTAATDREIVVEFWASDRWLGENVERVSKGSGTQSITVNLSNPPEVGSGYFYKAYIRPVGTTWREALYRTEFTDVIVTNALSDELAFKNPSSNIEPQDSYTFAIDYSATIDREIVVEFWAPDQWLGESVERVSSGTGTQPVTVNLANPPQPGSGYFYKAYIRPVGTTWREALYRVEFTDVTVALTLNDEVAFNTPLLRIEPMTSYTFTIDYSASTDREIVVELWAPDRWLGEGMELVSAGTGTKEVTINLTNPPQPGSGYFYKAHIRPVGTTWQEAIQRIEFNDVTVGIEQLIEEGTYYITSTQSNQRIASRWWENYNAKMYTPENTNNERWVFEHLGNNVYTIRDRAYNRYLEVRDARCANRSNVMSWRNANDDHQKWKVVANGNDVFSLLPMHCQQKALDRAGGSLNANVHLWDFNSSNNNQQWKIISSTRNIVSSDAINDKITMFPNPAQEQIHLVGLERGDRIIIYNLIGKIVKKITAKDTKEMVSIRGLKTGYYSVSVVGKTKLTLLKK</sequence>
<dbReference type="SUPFAM" id="SSF50370">
    <property type="entry name" value="Ricin B-like lectins"/>
    <property type="match status" value="1"/>
</dbReference>
<evidence type="ECO:0000259" key="2">
    <source>
        <dbReference type="Pfam" id="PF14200"/>
    </source>
</evidence>
<dbReference type="EMBL" id="JAERQJ010000002">
    <property type="protein sequence ID" value="MBL0683277.1"/>
    <property type="molecule type" value="Genomic_DNA"/>
</dbReference>
<keyword evidence="1" id="KW-0732">Signal</keyword>
<proteinExistence type="predicted"/>
<accession>A0A937D918</accession>
<dbReference type="PROSITE" id="PS50231">
    <property type="entry name" value="RICIN_B_LECTIN"/>
    <property type="match status" value="1"/>
</dbReference>
<dbReference type="PANTHER" id="PTHR37398:SF3">
    <property type="entry name" value="GLYCOSIDE HYDROLASE FAMILY 5 DOMAIN-CONTAINING PROTEIN"/>
    <property type="match status" value="1"/>
</dbReference>
<evidence type="ECO:0000313" key="4">
    <source>
        <dbReference type="EMBL" id="MBL0683277.1"/>
    </source>
</evidence>
<gene>
    <name evidence="4" type="ORF">JJQ60_07100</name>
</gene>
<dbReference type="InterPro" id="IPR035992">
    <property type="entry name" value="Ricin_B-like_lectins"/>
</dbReference>
<feature type="domain" description="Secretion system C-terminal sorting" evidence="3">
    <location>
        <begin position="890"/>
        <end position="954"/>
    </location>
</feature>
<dbReference type="SUPFAM" id="SSF51445">
    <property type="entry name" value="(Trans)glycosidases"/>
    <property type="match status" value="1"/>
</dbReference>
<dbReference type="InterPro" id="IPR017853">
    <property type="entry name" value="GH"/>
</dbReference>
<dbReference type="Gene3D" id="2.80.10.50">
    <property type="match status" value="1"/>
</dbReference>
<dbReference type="AlphaFoldDB" id="A0A937D918"/>
<comment type="caution">
    <text evidence="4">The sequence shown here is derived from an EMBL/GenBank/DDBJ whole genome shotgun (WGS) entry which is preliminary data.</text>
</comment>
<dbReference type="InterPro" id="IPR026444">
    <property type="entry name" value="Secre_tail"/>
</dbReference>
<feature type="domain" description="Ricin B lectin" evidence="2">
    <location>
        <begin position="771"/>
        <end position="858"/>
    </location>
</feature>
<dbReference type="PANTHER" id="PTHR37398">
    <property type="entry name" value="ENDO-BETA-1,4-MANNANASE"/>
    <property type="match status" value="1"/>
</dbReference>